<dbReference type="InterPro" id="IPR003175">
    <property type="entry name" value="CDI_dom"/>
</dbReference>
<evidence type="ECO:0000313" key="5">
    <source>
        <dbReference type="Proteomes" id="UP000316726"/>
    </source>
</evidence>
<dbReference type="GO" id="GO:0005634">
    <property type="term" value="C:nucleus"/>
    <property type="evidence" value="ECO:0007669"/>
    <property type="project" value="InterPro"/>
</dbReference>
<protein>
    <recommendedName>
        <fullName evidence="3">Cyclin-dependent kinase inhibitor domain-containing protein</fullName>
    </recommendedName>
</protein>
<evidence type="ECO:0000256" key="2">
    <source>
        <dbReference type="SAM" id="MobiDB-lite"/>
    </source>
</evidence>
<evidence type="ECO:0000256" key="1">
    <source>
        <dbReference type="ARBA" id="ARBA00023013"/>
    </source>
</evidence>
<dbReference type="InterPro" id="IPR044898">
    <property type="entry name" value="CDI_dom_sf"/>
</dbReference>
<dbReference type="Gene3D" id="4.10.365.10">
    <property type="entry name" value="p27"/>
    <property type="match status" value="1"/>
</dbReference>
<feature type="region of interest" description="Disordered" evidence="2">
    <location>
        <begin position="41"/>
        <end position="126"/>
    </location>
</feature>
<dbReference type="EMBL" id="CP031035">
    <property type="protein sequence ID" value="QDZ18987.1"/>
    <property type="molecule type" value="Genomic_DNA"/>
</dbReference>
<dbReference type="AlphaFoldDB" id="A0A5B8MF05"/>
<dbReference type="OrthoDB" id="9940972at2759"/>
<evidence type="ECO:0000313" key="4">
    <source>
        <dbReference type="EMBL" id="QDZ18987.1"/>
    </source>
</evidence>
<keyword evidence="1" id="KW-0649">Protein kinase inhibitor</keyword>
<feature type="domain" description="Cyclin-dependent kinase inhibitor" evidence="3">
    <location>
        <begin position="138"/>
        <end position="170"/>
    </location>
</feature>
<name>A0A5B8MF05_9CHLO</name>
<dbReference type="GO" id="GO:0004861">
    <property type="term" value="F:cyclin-dependent protein serine/threonine kinase inhibitor activity"/>
    <property type="evidence" value="ECO:0007669"/>
    <property type="project" value="InterPro"/>
</dbReference>
<proteinExistence type="predicted"/>
<gene>
    <name evidence="4" type="ORF">A3770_02p15050</name>
</gene>
<dbReference type="Pfam" id="PF02234">
    <property type="entry name" value="CDI"/>
    <property type="match status" value="1"/>
</dbReference>
<sequence length="172" mass="19197">MSTTRSMKLFARVAKPKRSSPCSKAASYLGPITRAKAKAREVVDEPPSCSYHHQEASSSQSSETGEHAKFLSQDESSYELVEVEDTTTATAGERATTEEEISEIYAGRRKRARRRSLAEEEDAPAADRITITNFLDRLNDKLSARQEEASRRYNFDFEAGTPLEGKIKWSSA</sequence>
<dbReference type="Proteomes" id="UP000316726">
    <property type="component" value="Chromosome 2"/>
</dbReference>
<evidence type="ECO:0000259" key="3">
    <source>
        <dbReference type="Pfam" id="PF02234"/>
    </source>
</evidence>
<reference evidence="4 5" key="1">
    <citation type="submission" date="2018-07" db="EMBL/GenBank/DDBJ databases">
        <title>The complete nuclear genome of the prasinophyte Chloropicon primus (CCMP1205).</title>
        <authorList>
            <person name="Pombert J.-F."/>
            <person name="Otis C."/>
            <person name="Turmel M."/>
            <person name="Lemieux C."/>
        </authorList>
    </citation>
    <scope>NUCLEOTIDE SEQUENCE [LARGE SCALE GENOMIC DNA]</scope>
    <source>
        <strain evidence="4 5">CCMP1205</strain>
    </source>
</reference>
<organism evidence="4 5">
    <name type="scientific">Chloropicon primus</name>
    <dbReference type="NCBI Taxonomy" id="1764295"/>
    <lineage>
        <taxon>Eukaryota</taxon>
        <taxon>Viridiplantae</taxon>
        <taxon>Chlorophyta</taxon>
        <taxon>Chloropicophyceae</taxon>
        <taxon>Chloropicales</taxon>
        <taxon>Chloropicaceae</taxon>
        <taxon>Chloropicon</taxon>
    </lineage>
</organism>
<accession>A0A5B8MF05</accession>
<dbReference type="GO" id="GO:0051726">
    <property type="term" value="P:regulation of cell cycle"/>
    <property type="evidence" value="ECO:0007669"/>
    <property type="project" value="InterPro"/>
</dbReference>
<keyword evidence="5" id="KW-1185">Reference proteome</keyword>